<organism evidence="4">
    <name type="scientific">marine sediment metagenome</name>
    <dbReference type="NCBI Taxonomy" id="412755"/>
    <lineage>
        <taxon>unclassified sequences</taxon>
        <taxon>metagenomes</taxon>
        <taxon>ecological metagenomes</taxon>
    </lineage>
</organism>
<evidence type="ECO:0000256" key="3">
    <source>
        <dbReference type="ARBA" id="ARBA00022801"/>
    </source>
</evidence>
<name>X1BJ31_9ZZZZ</name>
<protein>
    <submittedName>
        <fullName evidence="4">Uncharacterized protein</fullName>
    </submittedName>
</protein>
<dbReference type="Gene3D" id="3.40.630.10">
    <property type="entry name" value="Zn peptidases"/>
    <property type="match status" value="1"/>
</dbReference>
<feature type="non-terminal residue" evidence="4">
    <location>
        <position position="1"/>
    </location>
</feature>
<accession>X1BJ31</accession>
<dbReference type="GO" id="GO:0008233">
    <property type="term" value="F:peptidase activity"/>
    <property type="evidence" value="ECO:0007669"/>
    <property type="project" value="UniProtKB-KW"/>
</dbReference>
<dbReference type="GO" id="GO:0046872">
    <property type="term" value="F:metal ion binding"/>
    <property type="evidence" value="ECO:0007669"/>
    <property type="project" value="UniProtKB-KW"/>
</dbReference>
<dbReference type="Gene3D" id="3.30.70.360">
    <property type="match status" value="1"/>
</dbReference>
<dbReference type="EMBL" id="BART01019691">
    <property type="protein sequence ID" value="GAG95030.1"/>
    <property type="molecule type" value="Genomic_DNA"/>
</dbReference>
<evidence type="ECO:0000313" key="4">
    <source>
        <dbReference type="EMBL" id="GAG95030.1"/>
    </source>
</evidence>
<evidence type="ECO:0000256" key="2">
    <source>
        <dbReference type="ARBA" id="ARBA00022723"/>
    </source>
</evidence>
<comment type="caution">
    <text evidence="4">The sequence shown here is derived from an EMBL/GenBank/DDBJ whole genome shotgun (WGS) entry which is preliminary data.</text>
</comment>
<keyword evidence="1" id="KW-0645">Protease</keyword>
<proteinExistence type="predicted"/>
<feature type="non-terminal residue" evidence="4">
    <location>
        <position position="294"/>
    </location>
</feature>
<dbReference type="AlphaFoldDB" id="X1BJ31"/>
<dbReference type="PANTHER" id="PTHR43270:SF4">
    <property type="entry name" value="CARNOSINE DIPEPTIDASE 2, ISOFORM A"/>
    <property type="match status" value="1"/>
</dbReference>
<dbReference type="InterPro" id="IPR002933">
    <property type="entry name" value="Peptidase_M20"/>
</dbReference>
<dbReference type="InterPro" id="IPR051458">
    <property type="entry name" value="Cyt/Met_Dipeptidase"/>
</dbReference>
<keyword evidence="2" id="KW-0479">Metal-binding</keyword>
<gene>
    <name evidence="4" type="ORF">S01H4_36779</name>
</gene>
<sequence length="294" mass="32924">AKLFVDWAKARNIKGLTAEIIQLEDKTPIVYLEIASDISQSVLFYGHLDKMPGMQEQGWDQGKGPWQPVIENDRLYGRGSVDNGYAFFTFISAIKLMQEHNIPHPKCKVIIEAYEESGSCDLPFYLEQLESRIEKPDLVMCLDAGGHDYERIWCINSLRGLVDGILKISVLKEAVHSGTGSGIAPDSFRILRKLLDRIEDENSGKILLKSCHVDIPSEVRDNVKELAAFLGDKIYTDIPFLKGVKPISYNVEELILNSTWRPMLSVIGAEGLPAFKDAVNVIRPSTAVHLSIRI</sequence>
<evidence type="ECO:0000256" key="1">
    <source>
        <dbReference type="ARBA" id="ARBA00022670"/>
    </source>
</evidence>
<dbReference type="PANTHER" id="PTHR43270">
    <property type="entry name" value="BETA-ALA-HIS DIPEPTIDASE"/>
    <property type="match status" value="1"/>
</dbReference>
<dbReference type="SUPFAM" id="SSF53187">
    <property type="entry name" value="Zn-dependent exopeptidases"/>
    <property type="match status" value="1"/>
</dbReference>
<keyword evidence="3" id="KW-0378">Hydrolase</keyword>
<dbReference type="Pfam" id="PF01546">
    <property type="entry name" value="Peptidase_M20"/>
    <property type="match status" value="1"/>
</dbReference>
<reference evidence="4" key="1">
    <citation type="journal article" date="2014" name="Front. Microbiol.">
        <title>High frequency of phylogenetically diverse reductive dehalogenase-homologous genes in deep subseafloor sedimentary metagenomes.</title>
        <authorList>
            <person name="Kawai M."/>
            <person name="Futagami T."/>
            <person name="Toyoda A."/>
            <person name="Takaki Y."/>
            <person name="Nishi S."/>
            <person name="Hori S."/>
            <person name="Arai W."/>
            <person name="Tsubouchi T."/>
            <person name="Morono Y."/>
            <person name="Uchiyama I."/>
            <person name="Ito T."/>
            <person name="Fujiyama A."/>
            <person name="Inagaki F."/>
            <person name="Takami H."/>
        </authorList>
    </citation>
    <scope>NUCLEOTIDE SEQUENCE</scope>
    <source>
        <strain evidence="4">Expedition CK06-06</strain>
    </source>
</reference>
<dbReference type="GO" id="GO:0006508">
    <property type="term" value="P:proteolysis"/>
    <property type="evidence" value="ECO:0007669"/>
    <property type="project" value="UniProtKB-KW"/>
</dbReference>